<gene>
    <name evidence="3" type="ordered locus">KLTH0F08712g</name>
</gene>
<evidence type="ECO:0000313" key="3">
    <source>
        <dbReference type="EMBL" id="CAR24145.1"/>
    </source>
</evidence>
<keyword evidence="4" id="KW-1185">Reference proteome</keyword>
<dbReference type="OrthoDB" id="4070577at2759"/>
<evidence type="ECO:0000313" key="4">
    <source>
        <dbReference type="Proteomes" id="UP000002036"/>
    </source>
</evidence>
<feature type="compositionally biased region" description="Low complexity" evidence="2">
    <location>
        <begin position="170"/>
        <end position="179"/>
    </location>
</feature>
<feature type="region of interest" description="Disordered" evidence="2">
    <location>
        <begin position="154"/>
        <end position="211"/>
    </location>
</feature>
<accession>C5DKZ4</accession>
<dbReference type="AlphaFoldDB" id="C5DKZ4"/>
<dbReference type="STRING" id="559295.C5DKZ4"/>
<feature type="compositionally biased region" description="Polar residues" evidence="2">
    <location>
        <begin position="154"/>
        <end position="166"/>
    </location>
</feature>
<dbReference type="RefSeq" id="XP_002554582.1">
    <property type="nucleotide sequence ID" value="XM_002554536.1"/>
</dbReference>
<keyword evidence="1" id="KW-0175">Coiled coil</keyword>
<dbReference type="FunCoup" id="C5DKZ4">
    <property type="interactions" value="109"/>
</dbReference>
<evidence type="ECO:0000256" key="1">
    <source>
        <dbReference type="SAM" id="Coils"/>
    </source>
</evidence>
<protein>
    <submittedName>
        <fullName evidence="3">KLTH0F08712p</fullName>
    </submittedName>
</protein>
<feature type="region of interest" description="Disordered" evidence="2">
    <location>
        <begin position="109"/>
        <end position="135"/>
    </location>
</feature>
<evidence type="ECO:0000256" key="2">
    <source>
        <dbReference type="SAM" id="MobiDB-lite"/>
    </source>
</evidence>
<dbReference type="EMBL" id="CU928170">
    <property type="protein sequence ID" value="CAR24145.1"/>
    <property type="molecule type" value="Genomic_DNA"/>
</dbReference>
<dbReference type="HOGENOM" id="CLU_983745_0_0_1"/>
<dbReference type="GeneID" id="8292788"/>
<dbReference type="KEGG" id="lth:KLTH0F08712g"/>
<sequence length="301" mass="33333">MAPEDKGSQVKARIDHGDVEQLVKLEPNLNDHELELTLHTLLTQANENPDADDPLHHALEKVISEMELPEMMVGPAAGWGPLEPDQDSVLESPTHLTVENILAGDALHNYGGRGKKRAYDDQENEDETGRDPLCDAHVREPNTALQNVYETLSPESLSPISDSGYKQKSAHPAAPAAVARVDGRPTPKPASAVQSTVPNGTEKKHTSAEPPSKLTNEFTMLQVADVKKRIINTHKLMLNFNFLKDGYARTCVELKRTLLRLKQSEVHRAQLLQENERLKRLVIEQNNKLEGVQATRPASLT</sequence>
<feature type="coiled-coil region" evidence="1">
    <location>
        <begin position="261"/>
        <end position="295"/>
    </location>
</feature>
<name>C5DKZ4_LACTC</name>
<dbReference type="InParanoid" id="C5DKZ4"/>
<dbReference type="eggNOG" id="ENOG502S4IW">
    <property type="taxonomic scope" value="Eukaryota"/>
</dbReference>
<reference evidence="3 4" key="1">
    <citation type="journal article" date="2009" name="Genome Res.">
        <title>Comparative genomics of protoploid Saccharomycetaceae.</title>
        <authorList>
            <consortium name="The Genolevures Consortium"/>
            <person name="Souciet J.-L."/>
            <person name="Dujon B."/>
            <person name="Gaillardin C."/>
            <person name="Johnston M."/>
            <person name="Baret P.V."/>
            <person name="Cliften P."/>
            <person name="Sherman D.J."/>
            <person name="Weissenbach J."/>
            <person name="Westhof E."/>
            <person name="Wincker P."/>
            <person name="Jubin C."/>
            <person name="Poulain J."/>
            <person name="Barbe V."/>
            <person name="Segurens B."/>
            <person name="Artiguenave F."/>
            <person name="Anthouard V."/>
            <person name="Vacherie B."/>
            <person name="Val M.-E."/>
            <person name="Fulton R.S."/>
            <person name="Minx P."/>
            <person name="Wilson R."/>
            <person name="Durrens P."/>
            <person name="Jean G."/>
            <person name="Marck C."/>
            <person name="Martin T."/>
            <person name="Nikolski M."/>
            <person name="Rolland T."/>
            <person name="Seret M.-L."/>
            <person name="Casaregola S."/>
            <person name="Despons L."/>
            <person name="Fairhead C."/>
            <person name="Fischer G."/>
            <person name="Lafontaine I."/>
            <person name="Leh V."/>
            <person name="Lemaire M."/>
            <person name="de Montigny J."/>
            <person name="Neuveglise C."/>
            <person name="Thierry A."/>
            <person name="Blanc-Lenfle I."/>
            <person name="Bleykasten C."/>
            <person name="Diffels J."/>
            <person name="Fritsch E."/>
            <person name="Frangeul L."/>
            <person name="Goeffon A."/>
            <person name="Jauniaux N."/>
            <person name="Kachouri-Lafond R."/>
            <person name="Payen C."/>
            <person name="Potier S."/>
            <person name="Pribylova L."/>
            <person name="Ozanne C."/>
            <person name="Richard G.-F."/>
            <person name="Sacerdot C."/>
            <person name="Straub M.-L."/>
            <person name="Talla E."/>
        </authorList>
    </citation>
    <scope>NUCLEOTIDE SEQUENCE [LARGE SCALE GENOMIC DNA]</scope>
    <source>
        <strain evidence="4">ATCC 56472 / CBS 6340 / NRRL Y-8284</strain>
    </source>
</reference>
<dbReference type="Proteomes" id="UP000002036">
    <property type="component" value="Chromosome F"/>
</dbReference>
<proteinExistence type="predicted"/>
<organism evidence="3 4">
    <name type="scientific">Lachancea thermotolerans (strain ATCC 56472 / CBS 6340 / NRRL Y-8284)</name>
    <name type="common">Yeast</name>
    <name type="synonym">Kluyveromyces thermotolerans</name>
    <dbReference type="NCBI Taxonomy" id="559295"/>
    <lineage>
        <taxon>Eukaryota</taxon>
        <taxon>Fungi</taxon>
        <taxon>Dikarya</taxon>
        <taxon>Ascomycota</taxon>
        <taxon>Saccharomycotina</taxon>
        <taxon>Saccharomycetes</taxon>
        <taxon>Saccharomycetales</taxon>
        <taxon>Saccharomycetaceae</taxon>
        <taxon>Lachancea</taxon>
    </lineage>
</organism>
<dbReference type="OMA" id="DEMAINV"/>